<reference evidence="3" key="1">
    <citation type="submission" date="2018-06" db="EMBL/GenBank/DDBJ databases">
        <authorList>
            <person name="Zhirakovskaya E."/>
        </authorList>
    </citation>
    <scope>NUCLEOTIDE SEQUENCE</scope>
</reference>
<gene>
    <name evidence="3" type="ORF">MNBD_DELTA01-2014</name>
</gene>
<evidence type="ECO:0000313" key="3">
    <source>
        <dbReference type="EMBL" id="VAV85658.1"/>
    </source>
</evidence>
<name>A0A3B0RCD7_9ZZZZ</name>
<dbReference type="AlphaFoldDB" id="A0A3B0RCD7"/>
<accession>A0A3B0RCD7</accession>
<dbReference type="Gene3D" id="3.10.450.40">
    <property type="match status" value="1"/>
</dbReference>
<protein>
    <recommendedName>
        <fullName evidence="2">PepSY domain-containing protein</fullName>
    </recommendedName>
</protein>
<dbReference type="Pfam" id="PF03413">
    <property type="entry name" value="PepSY"/>
    <property type="match status" value="1"/>
</dbReference>
<feature type="compositionally biased region" description="Basic and acidic residues" evidence="1">
    <location>
        <begin position="50"/>
        <end position="79"/>
    </location>
</feature>
<feature type="region of interest" description="Disordered" evidence="1">
    <location>
        <begin position="45"/>
        <end position="81"/>
    </location>
</feature>
<organism evidence="3">
    <name type="scientific">hydrothermal vent metagenome</name>
    <dbReference type="NCBI Taxonomy" id="652676"/>
    <lineage>
        <taxon>unclassified sequences</taxon>
        <taxon>metagenomes</taxon>
        <taxon>ecological metagenomes</taxon>
    </lineage>
</organism>
<dbReference type="EMBL" id="UOEA01000093">
    <property type="protein sequence ID" value="VAV85658.1"/>
    <property type="molecule type" value="Genomic_DNA"/>
</dbReference>
<dbReference type="InterPro" id="IPR025711">
    <property type="entry name" value="PepSY"/>
</dbReference>
<feature type="domain" description="PepSY" evidence="2">
    <location>
        <begin position="83"/>
        <end position="135"/>
    </location>
</feature>
<proteinExistence type="predicted"/>
<evidence type="ECO:0000259" key="2">
    <source>
        <dbReference type="Pfam" id="PF03413"/>
    </source>
</evidence>
<sequence>MKNLHVKAMAALIAVTLIGGTAITATKSLATDSFNEDVNMVVASSGNYSDSDRYSKDSSHESDERGGSDDDGRRYDDSRTGTVTLEEAIKIATSDTQGEVLEVEFERGRYEVKLRTKDGYKKEIYVSAKDGRIVRRK</sequence>
<evidence type="ECO:0000256" key="1">
    <source>
        <dbReference type="SAM" id="MobiDB-lite"/>
    </source>
</evidence>